<keyword evidence="3" id="KW-1185">Reference proteome</keyword>
<dbReference type="Gramene" id="scaffold_200397.1">
    <property type="protein sequence ID" value="scaffold_200397.1"/>
    <property type="gene ID" value="scaffold_200397.1"/>
</dbReference>
<evidence type="ECO:0000313" key="2">
    <source>
        <dbReference type="EMBL" id="EFH64329.1"/>
    </source>
</evidence>
<name>D7KVF8_ARALL</name>
<evidence type="ECO:0000256" key="1">
    <source>
        <dbReference type="ARBA" id="ARBA00009431"/>
    </source>
</evidence>
<dbReference type="InterPro" id="IPR029058">
    <property type="entry name" value="AB_hydrolase_fold"/>
</dbReference>
<proteinExistence type="inferred from homology"/>
<gene>
    <name evidence="2" type="ORF">ARALYDRAFT_893323</name>
</gene>
<dbReference type="HOGENOM" id="CLU_2430050_0_0_1"/>
<dbReference type="EMBL" id="GL348714">
    <property type="protein sequence ID" value="EFH64329.1"/>
    <property type="molecule type" value="Genomic_DNA"/>
</dbReference>
<dbReference type="Gene3D" id="3.40.50.1820">
    <property type="entry name" value="alpha/beta hydrolase"/>
    <property type="match status" value="1"/>
</dbReference>
<sequence length="91" mass="10081">MVGFVEIGFGFCLLIDEIGSSGLLDLPPFPNPWCLPRQEIQSRNKKDAPIVIWLVGGPGCSSELAMFYENGPFKISNKMSLSWNEYGLLSL</sequence>
<dbReference type="eggNOG" id="KOG1282">
    <property type="taxonomic scope" value="Eukaryota"/>
</dbReference>
<dbReference type="GO" id="GO:0006508">
    <property type="term" value="P:proteolysis"/>
    <property type="evidence" value="ECO:0007669"/>
    <property type="project" value="InterPro"/>
</dbReference>
<evidence type="ECO:0000313" key="3">
    <source>
        <dbReference type="Proteomes" id="UP000008694"/>
    </source>
</evidence>
<dbReference type="STRING" id="81972.D7KVF8"/>
<protein>
    <submittedName>
        <fullName evidence="2">Uncharacterized protein</fullName>
    </submittedName>
</protein>
<organism evidence="3">
    <name type="scientific">Arabidopsis lyrata subsp. lyrata</name>
    <name type="common">Lyre-leaved rock-cress</name>
    <dbReference type="NCBI Taxonomy" id="81972"/>
    <lineage>
        <taxon>Eukaryota</taxon>
        <taxon>Viridiplantae</taxon>
        <taxon>Streptophyta</taxon>
        <taxon>Embryophyta</taxon>
        <taxon>Tracheophyta</taxon>
        <taxon>Spermatophyta</taxon>
        <taxon>Magnoliopsida</taxon>
        <taxon>eudicotyledons</taxon>
        <taxon>Gunneridae</taxon>
        <taxon>Pentapetalae</taxon>
        <taxon>rosids</taxon>
        <taxon>malvids</taxon>
        <taxon>Brassicales</taxon>
        <taxon>Brassicaceae</taxon>
        <taxon>Camelineae</taxon>
        <taxon>Arabidopsis</taxon>
    </lineage>
</organism>
<accession>D7KVF8</accession>
<dbReference type="GO" id="GO:0004185">
    <property type="term" value="F:serine-type carboxypeptidase activity"/>
    <property type="evidence" value="ECO:0007669"/>
    <property type="project" value="InterPro"/>
</dbReference>
<reference evidence="3" key="1">
    <citation type="journal article" date="2011" name="Nat. Genet.">
        <title>The Arabidopsis lyrata genome sequence and the basis of rapid genome size change.</title>
        <authorList>
            <person name="Hu T.T."/>
            <person name="Pattyn P."/>
            <person name="Bakker E.G."/>
            <person name="Cao J."/>
            <person name="Cheng J.-F."/>
            <person name="Clark R.M."/>
            <person name="Fahlgren N."/>
            <person name="Fawcett J.A."/>
            <person name="Grimwood J."/>
            <person name="Gundlach H."/>
            <person name="Haberer G."/>
            <person name="Hollister J.D."/>
            <person name="Ossowski S."/>
            <person name="Ottilar R.P."/>
            <person name="Salamov A.A."/>
            <person name="Schneeberger K."/>
            <person name="Spannagl M."/>
            <person name="Wang X."/>
            <person name="Yang L."/>
            <person name="Nasrallah M.E."/>
            <person name="Bergelson J."/>
            <person name="Carrington J.C."/>
            <person name="Gaut B.S."/>
            <person name="Schmutz J."/>
            <person name="Mayer K.F.X."/>
            <person name="Van de Peer Y."/>
            <person name="Grigoriev I.V."/>
            <person name="Nordborg M."/>
            <person name="Weigel D."/>
            <person name="Guo Y.-L."/>
        </authorList>
    </citation>
    <scope>NUCLEOTIDE SEQUENCE [LARGE SCALE GENOMIC DNA]</scope>
    <source>
        <strain evidence="3">cv. MN47</strain>
    </source>
</reference>
<dbReference type="AlphaFoldDB" id="D7KVF8"/>
<dbReference type="InterPro" id="IPR001563">
    <property type="entry name" value="Peptidase_S10"/>
</dbReference>
<dbReference type="Proteomes" id="UP000008694">
    <property type="component" value="Unassembled WGS sequence"/>
</dbReference>
<dbReference type="Pfam" id="PF00450">
    <property type="entry name" value="Peptidase_S10"/>
    <property type="match status" value="1"/>
</dbReference>
<dbReference type="SUPFAM" id="SSF53474">
    <property type="entry name" value="alpha/beta-Hydrolases"/>
    <property type="match status" value="1"/>
</dbReference>
<comment type="similarity">
    <text evidence="1">Belongs to the peptidase S10 family.</text>
</comment>
<dbReference type="MEROPS" id="S10.A45"/>